<dbReference type="KEGG" id="achi:CDG60_07600"/>
<dbReference type="AlphaFoldDB" id="A0A3B7LXS9"/>
<dbReference type="PROSITE" id="PS51257">
    <property type="entry name" value="PROKAR_LIPOPROTEIN"/>
    <property type="match status" value="1"/>
</dbReference>
<evidence type="ECO:0000313" key="3">
    <source>
        <dbReference type="Proteomes" id="UP000263753"/>
    </source>
</evidence>
<sequence length="746" mass="80738">MSSKYTLHALNLAVCGVLLSACGGGGGGGSGQGNSAAENGKTEKEMVEVLSTRPDLVTDNDVLIALDLPVDVASSEYQVILNGKDITSLFNNSDKAALLQGLRQGDNQLNVSTAKHFQNLVLTNHSTDGPVLSGPQLNPWTCTNGSTDASCNKPVQYNYYYKDKVGLIQEYNTAKPPAAGLIATATTDAGVTVPFIIREEVGYQNRDEYRYAVLFDPSRPWTALQPQAQFNHKLVVTHGSSCGTDYQSGTSPTVIATSAAILPDITVTALGRGFAVMSTALSNSGHNCNLAVQAESLIMAKERFVEQYGKLRYTIGQGCSGGSLAAQWVANAYPGIYQGILPTCSFPDAWSTASQFADYHLMINYFSKPLQTGALWAEWEIAHVEGHVSQLNSYISELAQFEVARPDGVCNGISESQRYHPVNHPAGVRCSITDAAINMLAPRPEQIWSDNEKRLGRGFAGLPIDNVGVQYGLDSVMNGVISAEKFVLLNERLGGVNIDIKDVPQRLEANEGALRNAYRTGLINVANHLDKVAIIDCRGPDEGLFHDAYRAFAVRARLEKAHGNYNNHVIYGGILALVADPKCLEVSFTDMDRWLAQVEKDNSAVPLAEKLTRNKPADIKDSCMNGVGGIDRSKLCSTTLLPVHRTPRMVAGDSMTTYANKCQLKPLNTSDYGNKVRFTDAQLQRLKAVFPDGVCDYTKAPVGFSQTEAWLSYQDRQGRVIYGGQPLPSVGSKSARGWASGAFQLF</sequence>
<proteinExistence type="predicted"/>
<dbReference type="Proteomes" id="UP000263753">
    <property type="component" value="Chromosome"/>
</dbReference>
<dbReference type="InterPro" id="IPR045556">
    <property type="entry name" value="DUF6351"/>
</dbReference>
<protein>
    <recommendedName>
        <fullName evidence="1">DUF6351 domain-containing protein</fullName>
    </recommendedName>
</protein>
<organism evidence="2 3">
    <name type="scientific">Acinetobacter chinensis</name>
    <dbReference type="NCBI Taxonomy" id="2004650"/>
    <lineage>
        <taxon>Bacteria</taxon>
        <taxon>Pseudomonadati</taxon>
        <taxon>Pseudomonadota</taxon>
        <taxon>Gammaproteobacteria</taxon>
        <taxon>Moraxellales</taxon>
        <taxon>Moraxellaceae</taxon>
        <taxon>Acinetobacter</taxon>
    </lineage>
</organism>
<dbReference type="Pfam" id="PF19878">
    <property type="entry name" value="DUF6351"/>
    <property type="match status" value="1"/>
</dbReference>
<dbReference type="RefSeq" id="WP_087511534.1">
    <property type="nucleotide sequence ID" value="NZ_CP032134.1"/>
</dbReference>
<dbReference type="EMBL" id="CP032134">
    <property type="protein sequence ID" value="AXY56447.1"/>
    <property type="molecule type" value="Genomic_DNA"/>
</dbReference>
<evidence type="ECO:0000313" key="2">
    <source>
        <dbReference type="EMBL" id="AXY56447.1"/>
    </source>
</evidence>
<name>A0A3B7LXS9_9GAMM</name>
<accession>A0A3B7LXS9</accession>
<gene>
    <name evidence="2" type="ORF">CDG60_07600</name>
</gene>
<reference evidence="3" key="1">
    <citation type="submission" date="2018-09" db="EMBL/GenBank/DDBJ databases">
        <title>The complete genome of Acinetobacter sp. strain WCHAc010005.</title>
        <authorList>
            <person name="Hu Y."/>
            <person name="Long H."/>
            <person name="Feng Y."/>
            <person name="Zong Z."/>
        </authorList>
    </citation>
    <scope>NUCLEOTIDE SEQUENCE [LARGE SCALE GENOMIC DNA]</scope>
    <source>
        <strain evidence="3">WCHAc010005</strain>
    </source>
</reference>
<feature type="domain" description="DUF6351" evidence="1">
    <location>
        <begin position="47"/>
        <end position="703"/>
    </location>
</feature>
<evidence type="ECO:0000259" key="1">
    <source>
        <dbReference type="Pfam" id="PF19878"/>
    </source>
</evidence>